<dbReference type="AlphaFoldDB" id="A0A7G9YJZ8"/>
<dbReference type="InterPro" id="IPR027268">
    <property type="entry name" value="Peptidase_M4/M1_CTD_sf"/>
</dbReference>
<dbReference type="CDD" id="cd09597">
    <property type="entry name" value="M4_TLP"/>
    <property type="match status" value="1"/>
</dbReference>
<proteinExistence type="inferred from homology"/>
<reference evidence="13" key="1">
    <citation type="submission" date="2020-06" db="EMBL/GenBank/DDBJ databases">
        <title>Unique genomic features of the anaerobic methanotrophic archaea.</title>
        <authorList>
            <person name="Chadwick G.L."/>
            <person name="Skennerton C.T."/>
            <person name="Laso-Perez R."/>
            <person name="Leu A.O."/>
            <person name="Speth D.R."/>
            <person name="Yu H."/>
            <person name="Morgan-Lang C."/>
            <person name="Hatzenpichler R."/>
            <person name="Goudeau D."/>
            <person name="Malmstrom R."/>
            <person name="Brazelton W.J."/>
            <person name="Woyke T."/>
            <person name="Hallam S.J."/>
            <person name="Tyson G.W."/>
            <person name="Wegener G."/>
            <person name="Boetius A."/>
            <person name="Orphan V."/>
        </authorList>
    </citation>
    <scope>NUCLEOTIDE SEQUENCE</scope>
</reference>
<evidence type="ECO:0000256" key="7">
    <source>
        <dbReference type="ARBA" id="ARBA00023049"/>
    </source>
</evidence>
<feature type="domain" description="Peptidase M4 C-terminal" evidence="10">
    <location>
        <begin position="382"/>
        <end position="564"/>
    </location>
</feature>
<evidence type="ECO:0000259" key="10">
    <source>
        <dbReference type="Pfam" id="PF02868"/>
    </source>
</evidence>
<organism evidence="13">
    <name type="scientific">Candidatus Methanogaster sp. ANME-2c ERB4</name>
    <dbReference type="NCBI Taxonomy" id="2759911"/>
    <lineage>
        <taxon>Archaea</taxon>
        <taxon>Methanobacteriati</taxon>
        <taxon>Methanobacteriota</taxon>
        <taxon>Stenosarchaea group</taxon>
        <taxon>Methanomicrobia</taxon>
        <taxon>Methanosarcinales</taxon>
        <taxon>ANME-2 cluster</taxon>
        <taxon>Candidatus Methanogasteraceae</taxon>
        <taxon>Candidatus Methanogaster</taxon>
    </lineage>
</organism>
<keyword evidence="3" id="KW-0479">Metal-binding</keyword>
<keyword evidence="6" id="KW-0862">Zinc</keyword>
<feature type="compositionally biased region" description="Polar residues" evidence="8">
    <location>
        <begin position="270"/>
        <end position="287"/>
    </location>
</feature>
<dbReference type="Pfam" id="PF02868">
    <property type="entry name" value="Peptidase_M4_C"/>
    <property type="match status" value="1"/>
</dbReference>
<dbReference type="GO" id="GO:0004222">
    <property type="term" value="F:metalloendopeptidase activity"/>
    <property type="evidence" value="ECO:0007669"/>
    <property type="project" value="InterPro"/>
</dbReference>
<evidence type="ECO:0000256" key="4">
    <source>
        <dbReference type="ARBA" id="ARBA00022729"/>
    </source>
</evidence>
<evidence type="ECO:0000313" key="13">
    <source>
        <dbReference type="EMBL" id="QNO48332.1"/>
    </source>
</evidence>
<dbReference type="Gene3D" id="3.10.170.10">
    <property type="match status" value="1"/>
</dbReference>
<sequence>MERSENEGIISPSKEFDIARLKRLDQNLKIRWDRELKAPALISGKLAEPFYGITRKVVVNAATEFLEENKALFRMQDPKRDLSLINKVSDSVGNTVVAMQQTYKGIPVNGGTVRVQFAADKTVSRVSNKYQPDVDIDTEPAIGAEEAVNSALTDAGQGKPEEEYAPALSIYKHEDKVYLVWNVYIEDIEKGKLFHYFVNANDGTIVFRYNDLRNCTATVGSGTGYYSGPGSLDTCHDVSTYKLVDKTRSASGGPEIRTCDLDGTYNTASDTNLSEDSGNNWNDATTTPRKDNQGAEVDIHRYMGETVDYYQNVHGWNSYDGLGSNVYAGAHLGTDYDNAFYYPSQKKFYFGDGSATVTTFDYVTPRDVVAHEFTHAVTDHTSNLDYYNQPGGLNEAFSDIFAAFIDNDDTDIGEECTTPGFPGDCLRRMSDPSDPGALARIPNHVLASLDTMGIGYKDTVYDGNGDIIEGDPHVNCGPMIYAAYFMLIGGTHPNSNISTDVIGYAKTEKILWHVQSIGLLGNNSATFLECREAALNAVDALYQADPNYLKIMDSVKNAFTAVGIGPDIYVRDSLSDVGTIPSIGTLYRSPDIITRTTQVANPSTTLGDMTRDDLAEDVEAGLANNYVYVRLQNRGSVAGDVTVNLYWSSPSTFATPSSWNLIGTANVTSVPPGVVTIPEIVWHSADIPPLGHFCLVAELDDPTDPAPDKTLITTGSMYSKFISESNNFAWKNIQVVDILPAGLTDLEFMIRGGSGDERAEIRFDLGDIPDESEVFIRILRRLCDGAQLIGMEFDKSNTRYAYYKLHAGDICCIREVPFHDQDESELHLYVKIPEAVSGSYELSVAQYVNGSSTGRITQILNVLRGEEFDFIGNRNTKEVHIKGCRWVSRMSESNMVGFRTLEHAHTLGYDNCAYCMEGSTR</sequence>
<evidence type="ECO:0000256" key="2">
    <source>
        <dbReference type="ARBA" id="ARBA00022670"/>
    </source>
</evidence>
<evidence type="ECO:0000259" key="9">
    <source>
        <dbReference type="Pfam" id="PF01447"/>
    </source>
</evidence>
<evidence type="ECO:0000256" key="1">
    <source>
        <dbReference type="ARBA" id="ARBA00009388"/>
    </source>
</evidence>
<evidence type="ECO:0000256" key="5">
    <source>
        <dbReference type="ARBA" id="ARBA00022801"/>
    </source>
</evidence>
<feature type="domain" description="FTP" evidence="11">
    <location>
        <begin position="82"/>
        <end position="129"/>
    </location>
</feature>
<dbReference type="Pfam" id="PF07504">
    <property type="entry name" value="FTP"/>
    <property type="match status" value="1"/>
</dbReference>
<keyword evidence="4" id="KW-0732">Signal</keyword>
<dbReference type="GO" id="GO:0006508">
    <property type="term" value="P:proteolysis"/>
    <property type="evidence" value="ECO:0007669"/>
    <property type="project" value="UniProtKB-KW"/>
</dbReference>
<keyword evidence="5" id="KW-0378">Hydrolase</keyword>
<keyword evidence="2" id="KW-0645">Protease</keyword>
<keyword evidence="7" id="KW-0482">Metalloprotease</keyword>
<name>A0A7G9YJZ8_9EURY</name>
<gene>
    <name evidence="12" type="ORF">JOGJOBCI_00002</name>
    <name evidence="13" type="ORF">KDGELCJN_00015</name>
</gene>
<dbReference type="InterPro" id="IPR013856">
    <property type="entry name" value="Peptidase_M4_domain"/>
</dbReference>
<dbReference type="PANTHER" id="PTHR33794">
    <property type="entry name" value="BACILLOLYSIN"/>
    <property type="match status" value="1"/>
</dbReference>
<dbReference type="GO" id="GO:0046872">
    <property type="term" value="F:metal ion binding"/>
    <property type="evidence" value="ECO:0007669"/>
    <property type="project" value="UniProtKB-KW"/>
</dbReference>
<dbReference type="InterPro" id="IPR001570">
    <property type="entry name" value="Peptidase_M4_C_domain"/>
</dbReference>
<dbReference type="PANTHER" id="PTHR33794:SF1">
    <property type="entry name" value="BACILLOLYSIN"/>
    <property type="match status" value="1"/>
</dbReference>
<evidence type="ECO:0000313" key="12">
    <source>
        <dbReference type="EMBL" id="QNO41750.1"/>
    </source>
</evidence>
<evidence type="ECO:0000256" key="6">
    <source>
        <dbReference type="ARBA" id="ARBA00022833"/>
    </source>
</evidence>
<dbReference type="Gene3D" id="1.10.390.10">
    <property type="entry name" value="Neutral Protease Domain 2"/>
    <property type="match status" value="1"/>
</dbReference>
<dbReference type="InterPro" id="IPR011096">
    <property type="entry name" value="FTP_domain"/>
</dbReference>
<dbReference type="InterPro" id="IPR050728">
    <property type="entry name" value="Zinc_Metalloprotease_M4"/>
</dbReference>
<feature type="region of interest" description="Disordered" evidence="8">
    <location>
        <begin position="270"/>
        <end position="291"/>
    </location>
</feature>
<evidence type="ECO:0000256" key="3">
    <source>
        <dbReference type="ARBA" id="ARBA00022723"/>
    </source>
</evidence>
<evidence type="ECO:0000256" key="8">
    <source>
        <dbReference type="SAM" id="MobiDB-lite"/>
    </source>
</evidence>
<feature type="domain" description="Peptidase M4" evidence="9">
    <location>
        <begin position="220"/>
        <end position="379"/>
    </location>
</feature>
<protein>
    <recommendedName>
        <fullName evidence="14">Bacillolysin</fullName>
    </recommendedName>
</protein>
<dbReference type="Pfam" id="PF01447">
    <property type="entry name" value="Peptidase_M4"/>
    <property type="match status" value="1"/>
</dbReference>
<dbReference type="Gene3D" id="3.10.450.490">
    <property type="match status" value="1"/>
</dbReference>
<dbReference type="EMBL" id="MT631326">
    <property type="protein sequence ID" value="QNO48332.1"/>
    <property type="molecule type" value="Genomic_DNA"/>
</dbReference>
<evidence type="ECO:0000259" key="11">
    <source>
        <dbReference type="Pfam" id="PF07504"/>
    </source>
</evidence>
<dbReference type="EMBL" id="MT630667">
    <property type="protein sequence ID" value="QNO41750.1"/>
    <property type="molecule type" value="Genomic_DNA"/>
</dbReference>
<dbReference type="InterPro" id="IPR023612">
    <property type="entry name" value="Peptidase_M4"/>
</dbReference>
<dbReference type="PRINTS" id="PR00730">
    <property type="entry name" value="THERMOLYSIN"/>
</dbReference>
<accession>A0A7G9YJZ8</accession>
<dbReference type="SUPFAM" id="SSF55486">
    <property type="entry name" value="Metalloproteases ('zincins'), catalytic domain"/>
    <property type="match status" value="1"/>
</dbReference>
<evidence type="ECO:0008006" key="14">
    <source>
        <dbReference type="Google" id="ProtNLM"/>
    </source>
</evidence>
<comment type="similarity">
    <text evidence="1">Belongs to the peptidase M4 family.</text>
</comment>